<dbReference type="PANTHER" id="PTHR11839">
    <property type="entry name" value="UDP/ADP-SUGAR PYROPHOSPHATASE"/>
    <property type="match status" value="1"/>
</dbReference>
<evidence type="ECO:0000256" key="12">
    <source>
        <dbReference type="ARBA" id="ARBA00049546"/>
    </source>
</evidence>
<sequence>MNKQLGKDDVEVGSQEVCYDGFFRISKLTLRHRKFDGETTPWFTRELFQRGHAVGVLLYDRRIQRVALVEQFRIGALAREGSPWLHEIVAGMIDTAEGPREVAARECFEEAGVVVTGDQLIPICDYLVSPGGVDERFYLYCALVDLENVGGVFGLESEHEDIRLATYSIEEAQQLMASGGVDNSATIICLQWLLLNFASLGEK</sequence>
<evidence type="ECO:0000313" key="16">
    <source>
        <dbReference type="EMBL" id="RMA82351.1"/>
    </source>
</evidence>
<comment type="cofactor">
    <cofactor evidence="1 13">
        <name>Mg(2+)</name>
        <dbReference type="ChEBI" id="CHEBI:18420"/>
    </cofactor>
</comment>
<feature type="binding site" evidence="13">
    <location>
        <position position="110"/>
    </location>
    <ligand>
        <name>Mg(2+)</name>
        <dbReference type="ChEBI" id="CHEBI:18420"/>
        <label>1</label>
    </ligand>
</feature>
<keyword evidence="7 13" id="KW-0460">Magnesium</keyword>
<dbReference type="GO" id="GO:0005829">
    <property type="term" value="C:cytosol"/>
    <property type="evidence" value="ECO:0007669"/>
    <property type="project" value="TreeGrafter"/>
</dbReference>
<dbReference type="GO" id="GO:0047631">
    <property type="term" value="F:ADP-ribose diphosphatase activity"/>
    <property type="evidence" value="ECO:0007669"/>
    <property type="project" value="UniProtKB-EC"/>
</dbReference>
<evidence type="ECO:0000256" key="11">
    <source>
        <dbReference type="ARBA" id="ARBA00033056"/>
    </source>
</evidence>
<evidence type="ECO:0000259" key="15">
    <source>
        <dbReference type="PROSITE" id="PS51462"/>
    </source>
</evidence>
<comment type="similarity">
    <text evidence="2">Belongs to the Nudix hydrolase family. NudF subfamily.</text>
</comment>
<organism evidence="16 17">
    <name type="scientific">Umboniibacter marinipuniceus</name>
    <dbReference type="NCBI Taxonomy" id="569599"/>
    <lineage>
        <taxon>Bacteria</taxon>
        <taxon>Pseudomonadati</taxon>
        <taxon>Pseudomonadota</taxon>
        <taxon>Gammaproteobacteria</taxon>
        <taxon>Cellvibrionales</taxon>
        <taxon>Cellvibrionaceae</taxon>
        <taxon>Umboniibacter</taxon>
    </lineage>
</organism>
<evidence type="ECO:0000256" key="8">
    <source>
        <dbReference type="ARBA" id="ARBA00025164"/>
    </source>
</evidence>
<evidence type="ECO:0000256" key="3">
    <source>
        <dbReference type="ARBA" id="ARBA00012453"/>
    </source>
</evidence>
<dbReference type="Proteomes" id="UP000267187">
    <property type="component" value="Unassembled WGS sequence"/>
</dbReference>
<dbReference type="SUPFAM" id="SSF55811">
    <property type="entry name" value="Nudix"/>
    <property type="match status" value="1"/>
</dbReference>
<dbReference type="PROSITE" id="PS51462">
    <property type="entry name" value="NUDIX"/>
    <property type="match status" value="1"/>
</dbReference>
<proteinExistence type="inferred from homology"/>
<evidence type="ECO:0000256" key="2">
    <source>
        <dbReference type="ARBA" id="ARBA00007482"/>
    </source>
</evidence>
<reference evidence="16 17" key="1">
    <citation type="submission" date="2018-10" db="EMBL/GenBank/DDBJ databases">
        <title>Genomic Encyclopedia of Type Strains, Phase IV (KMG-IV): sequencing the most valuable type-strain genomes for metagenomic binning, comparative biology and taxonomic classification.</title>
        <authorList>
            <person name="Goeker M."/>
        </authorList>
    </citation>
    <scope>NUCLEOTIDE SEQUENCE [LARGE SCALE GENOMIC DNA]</scope>
    <source>
        <strain evidence="16 17">DSM 25080</strain>
    </source>
</reference>
<evidence type="ECO:0000256" key="14">
    <source>
        <dbReference type="PIRSR" id="PIRSR604385-3"/>
    </source>
</evidence>
<dbReference type="InterPro" id="IPR015797">
    <property type="entry name" value="NUDIX_hydrolase-like_dom_sf"/>
</dbReference>
<keyword evidence="5 13" id="KW-0479">Metal-binding</keyword>
<dbReference type="InterPro" id="IPR004385">
    <property type="entry name" value="NDP_pyrophosphatase"/>
</dbReference>
<evidence type="ECO:0000256" key="10">
    <source>
        <dbReference type="ARBA" id="ARBA00030308"/>
    </source>
</evidence>
<evidence type="ECO:0000256" key="13">
    <source>
        <dbReference type="PIRSR" id="PIRSR604385-2"/>
    </source>
</evidence>
<dbReference type="Pfam" id="PF00293">
    <property type="entry name" value="NUDIX"/>
    <property type="match status" value="1"/>
</dbReference>
<dbReference type="OrthoDB" id="5292471at2"/>
<feature type="binding site" evidence="13">
    <location>
        <position position="106"/>
    </location>
    <ligand>
        <name>Mg(2+)</name>
        <dbReference type="ChEBI" id="CHEBI:18420"/>
        <label>1</label>
    </ligand>
</feature>
<dbReference type="RefSeq" id="WP_121875689.1">
    <property type="nucleotide sequence ID" value="NZ_REFJ01000001.1"/>
</dbReference>
<dbReference type="PANTHER" id="PTHR11839:SF5">
    <property type="entry name" value="ADP-RIBOSE PYROPHOSPHATASE"/>
    <property type="match status" value="1"/>
</dbReference>
<comment type="caution">
    <text evidence="16">The sequence shown here is derived from an EMBL/GenBank/DDBJ whole genome shotgun (WGS) entry which is preliminary data.</text>
</comment>
<comment type="function">
    <text evidence="8">Acts on ADP-mannose and ADP-glucose as well as ADP-ribose. Prevents glycogen biosynthesis. The reaction catalyzed by this enzyme is a limiting step of the gluconeogenic process.</text>
</comment>
<protein>
    <recommendedName>
        <fullName evidence="4">ADP-ribose pyrophosphatase</fullName>
        <ecNumber evidence="3">3.6.1.13</ecNumber>
    </recommendedName>
    <alternativeName>
        <fullName evidence="9">ADP-ribose diphosphatase</fullName>
    </alternativeName>
    <alternativeName>
        <fullName evidence="11">ADP-ribose phosphohydrolase</fullName>
    </alternativeName>
    <alternativeName>
        <fullName evidence="10">Adenosine diphosphoribose pyrophosphatase</fullName>
    </alternativeName>
</protein>
<keyword evidence="17" id="KW-1185">Reference proteome</keyword>
<accession>A0A3M0AB25</accession>
<evidence type="ECO:0000256" key="6">
    <source>
        <dbReference type="ARBA" id="ARBA00022801"/>
    </source>
</evidence>
<keyword evidence="6" id="KW-0378">Hydrolase</keyword>
<evidence type="ECO:0000256" key="4">
    <source>
        <dbReference type="ARBA" id="ARBA00013297"/>
    </source>
</evidence>
<feature type="binding site" evidence="13">
    <location>
        <position position="90"/>
    </location>
    <ligand>
        <name>Mg(2+)</name>
        <dbReference type="ChEBI" id="CHEBI:18420"/>
        <label>1</label>
    </ligand>
</feature>
<dbReference type="CDD" id="cd24155">
    <property type="entry name" value="NUDIX_ADPRase"/>
    <property type="match status" value="1"/>
</dbReference>
<evidence type="ECO:0000256" key="7">
    <source>
        <dbReference type="ARBA" id="ARBA00022842"/>
    </source>
</evidence>
<evidence type="ECO:0000256" key="5">
    <source>
        <dbReference type="ARBA" id="ARBA00022723"/>
    </source>
</evidence>
<comment type="catalytic activity">
    <reaction evidence="12">
        <text>ADP-D-ribose + H2O = D-ribose 5-phosphate + AMP + 2 H(+)</text>
        <dbReference type="Rhea" id="RHEA:10412"/>
        <dbReference type="ChEBI" id="CHEBI:15377"/>
        <dbReference type="ChEBI" id="CHEBI:15378"/>
        <dbReference type="ChEBI" id="CHEBI:57967"/>
        <dbReference type="ChEBI" id="CHEBI:78346"/>
        <dbReference type="ChEBI" id="CHEBI:456215"/>
        <dbReference type="EC" id="3.6.1.13"/>
    </reaction>
</comment>
<dbReference type="GO" id="GO:0046872">
    <property type="term" value="F:metal ion binding"/>
    <property type="evidence" value="ECO:0007669"/>
    <property type="project" value="UniProtKB-KW"/>
</dbReference>
<evidence type="ECO:0000313" key="17">
    <source>
        <dbReference type="Proteomes" id="UP000267187"/>
    </source>
</evidence>
<gene>
    <name evidence="16" type="ORF">DFR27_0300</name>
</gene>
<feature type="domain" description="Nudix hydrolase" evidence="15">
    <location>
        <begin position="49"/>
        <end position="195"/>
    </location>
</feature>
<evidence type="ECO:0000256" key="9">
    <source>
        <dbReference type="ARBA" id="ARBA00030162"/>
    </source>
</evidence>
<dbReference type="NCBIfam" id="TIGR00052">
    <property type="entry name" value="nudix-type nucleoside diphosphatase, YffH/AdpP family"/>
    <property type="match status" value="1"/>
</dbReference>
<evidence type="ECO:0000256" key="1">
    <source>
        <dbReference type="ARBA" id="ARBA00001946"/>
    </source>
</evidence>
<name>A0A3M0AB25_9GAMM</name>
<feature type="short sequence motif" description="Nudix box" evidence="14">
    <location>
        <begin position="91"/>
        <end position="113"/>
    </location>
</feature>
<dbReference type="EMBL" id="REFJ01000001">
    <property type="protein sequence ID" value="RMA82351.1"/>
    <property type="molecule type" value="Genomic_DNA"/>
</dbReference>
<dbReference type="GO" id="GO:0006753">
    <property type="term" value="P:nucleoside phosphate metabolic process"/>
    <property type="evidence" value="ECO:0007669"/>
    <property type="project" value="TreeGrafter"/>
</dbReference>
<dbReference type="AlphaFoldDB" id="A0A3M0AB25"/>
<dbReference type="Gene3D" id="3.90.79.10">
    <property type="entry name" value="Nucleoside Triphosphate Pyrophosphohydrolase"/>
    <property type="match status" value="1"/>
</dbReference>
<feature type="binding site" evidence="13">
    <location>
        <position position="160"/>
    </location>
    <ligand>
        <name>Mg(2+)</name>
        <dbReference type="ChEBI" id="CHEBI:18420"/>
        <label>1</label>
    </ligand>
</feature>
<dbReference type="GO" id="GO:0019693">
    <property type="term" value="P:ribose phosphate metabolic process"/>
    <property type="evidence" value="ECO:0007669"/>
    <property type="project" value="TreeGrafter"/>
</dbReference>
<dbReference type="InterPro" id="IPR000086">
    <property type="entry name" value="NUDIX_hydrolase_dom"/>
</dbReference>
<dbReference type="GO" id="GO:0019144">
    <property type="term" value="F:ADP-sugar diphosphatase activity"/>
    <property type="evidence" value="ECO:0007669"/>
    <property type="project" value="TreeGrafter"/>
</dbReference>
<dbReference type="EC" id="3.6.1.13" evidence="3"/>